<protein>
    <submittedName>
        <fullName evidence="1">Uncharacterized protein</fullName>
    </submittedName>
</protein>
<keyword evidence="2" id="KW-1185">Reference proteome</keyword>
<gene>
    <name evidence="1" type="ORF">F5148DRAFT_965064</name>
</gene>
<reference evidence="1" key="1">
    <citation type="submission" date="2021-03" db="EMBL/GenBank/DDBJ databases">
        <title>Evolutionary priming and transition to the ectomycorrhizal habit in an iconic lineage of mushroom-forming fungi: is preadaptation a requirement?</title>
        <authorList>
            <consortium name="DOE Joint Genome Institute"/>
            <person name="Looney B.P."/>
            <person name="Miyauchi S."/>
            <person name="Morin E."/>
            <person name="Drula E."/>
            <person name="Courty P.E."/>
            <person name="Chicoki N."/>
            <person name="Fauchery L."/>
            <person name="Kohler A."/>
            <person name="Kuo A."/>
            <person name="LaButti K."/>
            <person name="Pangilinan J."/>
            <person name="Lipzen A."/>
            <person name="Riley R."/>
            <person name="Andreopoulos W."/>
            <person name="He G."/>
            <person name="Johnson J."/>
            <person name="Barry K.W."/>
            <person name="Grigoriev I.V."/>
            <person name="Nagy L."/>
            <person name="Hibbett D."/>
            <person name="Henrissat B."/>
            <person name="Matheny P.B."/>
            <person name="Labbe J."/>
            <person name="Martin A.F."/>
        </authorList>
    </citation>
    <scope>NUCLEOTIDE SEQUENCE</scope>
    <source>
        <strain evidence="1">BPL698</strain>
    </source>
</reference>
<comment type="caution">
    <text evidence="1">The sequence shown here is derived from an EMBL/GenBank/DDBJ whole genome shotgun (WGS) entry which is preliminary data.</text>
</comment>
<dbReference type="EMBL" id="JAGFNK010000171">
    <property type="protein sequence ID" value="KAI9462040.1"/>
    <property type="molecule type" value="Genomic_DNA"/>
</dbReference>
<dbReference type="Proteomes" id="UP001207468">
    <property type="component" value="Unassembled WGS sequence"/>
</dbReference>
<evidence type="ECO:0000313" key="1">
    <source>
        <dbReference type="EMBL" id="KAI9462040.1"/>
    </source>
</evidence>
<proteinExistence type="predicted"/>
<accession>A0ACC0U4T8</accession>
<organism evidence="1 2">
    <name type="scientific">Russula earlei</name>
    <dbReference type="NCBI Taxonomy" id="71964"/>
    <lineage>
        <taxon>Eukaryota</taxon>
        <taxon>Fungi</taxon>
        <taxon>Dikarya</taxon>
        <taxon>Basidiomycota</taxon>
        <taxon>Agaricomycotina</taxon>
        <taxon>Agaricomycetes</taxon>
        <taxon>Russulales</taxon>
        <taxon>Russulaceae</taxon>
        <taxon>Russula</taxon>
    </lineage>
</organism>
<evidence type="ECO:0000313" key="2">
    <source>
        <dbReference type="Proteomes" id="UP001207468"/>
    </source>
</evidence>
<sequence>AALLSATVATLIGSSIRGLQIDPLDRWAFYLAKTYELLADAKESPNASLSDTFVDPSNFSPANSVIWINSFWFLSLVVSLTCIILASLCQRWANDYCTSVATQ</sequence>
<feature type="non-terminal residue" evidence="1">
    <location>
        <position position="1"/>
    </location>
</feature>
<feature type="non-terminal residue" evidence="1">
    <location>
        <position position="103"/>
    </location>
</feature>
<name>A0ACC0U4T8_9AGAM</name>